<protein>
    <submittedName>
        <fullName evidence="8">Purine ribonucleoside efflux pump NepI</fullName>
    </submittedName>
</protein>
<proteinExistence type="predicted"/>
<feature type="transmembrane region" description="Helical" evidence="6">
    <location>
        <begin position="245"/>
        <end position="266"/>
    </location>
</feature>
<accession>A0A1C3HMS0</accession>
<feature type="domain" description="Major facilitator superfamily (MFS) profile" evidence="7">
    <location>
        <begin position="8"/>
        <end position="385"/>
    </location>
</feature>
<keyword evidence="2" id="KW-1003">Cell membrane</keyword>
<dbReference type="InterPro" id="IPR011701">
    <property type="entry name" value="MFS"/>
</dbReference>
<dbReference type="PROSITE" id="PS50850">
    <property type="entry name" value="MFS"/>
    <property type="match status" value="1"/>
</dbReference>
<dbReference type="AlphaFoldDB" id="A0A1C3HMS0"/>
<feature type="transmembrane region" description="Helical" evidence="6">
    <location>
        <begin position="212"/>
        <end position="233"/>
    </location>
</feature>
<dbReference type="CDD" id="cd17324">
    <property type="entry name" value="MFS_NepI_like"/>
    <property type="match status" value="1"/>
</dbReference>
<gene>
    <name evidence="8" type="primary">nepI_2</name>
    <name evidence="8" type="ORF">PWN146_05110</name>
</gene>
<feature type="transmembrane region" description="Helical" evidence="6">
    <location>
        <begin position="363"/>
        <end position="381"/>
    </location>
</feature>
<feature type="transmembrane region" description="Helical" evidence="6">
    <location>
        <begin position="106"/>
        <end position="126"/>
    </location>
</feature>
<evidence type="ECO:0000313" key="8">
    <source>
        <dbReference type="EMBL" id="SAY46344.1"/>
    </source>
</evidence>
<dbReference type="InterPro" id="IPR020846">
    <property type="entry name" value="MFS_dom"/>
</dbReference>
<dbReference type="Pfam" id="PF07690">
    <property type="entry name" value="MFS_1"/>
    <property type="match status" value="1"/>
</dbReference>
<reference evidence="8" key="1">
    <citation type="submission" date="2016-05" db="EMBL/GenBank/DDBJ databases">
        <authorList>
            <person name="Cock P.J.A."/>
            <person name="Cock P.J.A."/>
        </authorList>
    </citation>
    <scope>NUCLEOTIDE SEQUENCE</scope>
    <source>
        <strain evidence="8">PWN146_assembly</strain>
    </source>
</reference>
<keyword evidence="3 6" id="KW-0812">Transmembrane</keyword>
<evidence type="ECO:0000256" key="2">
    <source>
        <dbReference type="ARBA" id="ARBA00022475"/>
    </source>
</evidence>
<evidence type="ECO:0000256" key="1">
    <source>
        <dbReference type="ARBA" id="ARBA00004651"/>
    </source>
</evidence>
<evidence type="ECO:0000259" key="7">
    <source>
        <dbReference type="PROSITE" id="PS50850"/>
    </source>
</evidence>
<dbReference type="GO" id="GO:0005886">
    <property type="term" value="C:plasma membrane"/>
    <property type="evidence" value="ECO:0007669"/>
    <property type="project" value="UniProtKB-SubCell"/>
</dbReference>
<name>A0A1C3HMS0_SERMA</name>
<feature type="transmembrane region" description="Helical" evidence="6">
    <location>
        <begin position="53"/>
        <end position="73"/>
    </location>
</feature>
<dbReference type="EMBL" id="LT575490">
    <property type="protein sequence ID" value="SAY46344.1"/>
    <property type="molecule type" value="Genomic_DNA"/>
</dbReference>
<evidence type="ECO:0000256" key="5">
    <source>
        <dbReference type="ARBA" id="ARBA00023136"/>
    </source>
</evidence>
<keyword evidence="5 6" id="KW-0472">Membrane</keyword>
<dbReference type="InterPro" id="IPR036259">
    <property type="entry name" value="MFS_trans_sf"/>
</dbReference>
<feature type="transmembrane region" description="Helical" evidence="6">
    <location>
        <begin position="138"/>
        <end position="161"/>
    </location>
</feature>
<dbReference type="InterPro" id="IPR050189">
    <property type="entry name" value="MFS_Efflux_Transporters"/>
</dbReference>
<dbReference type="GO" id="GO:0022857">
    <property type="term" value="F:transmembrane transporter activity"/>
    <property type="evidence" value="ECO:0007669"/>
    <property type="project" value="InterPro"/>
</dbReference>
<dbReference type="Gene3D" id="1.20.1250.20">
    <property type="entry name" value="MFS general substrate transporter like domains"/>
    <property type="match status" value="2"/>
</dbReference>
<feature type="transmembrane region" description="Helical" evidence="6">
    <location>
        <begin position="278"/>
        <end position="298"/>
    </location>
</feature>
<evidence type="ECO:0000256" key="3">
    <source>
        <dbReference type="ARBA" id="ARBA00022692"/>
    </source>
</evidence>
<dbReference type="PANTHER" id="PTHR43124:SF3">
    <property type="entry name" value="CHLORAMPHENICOL EFFLUX PUMP RV0191"/>
    <property type="match status" value="1"/>
</dbReference>
<dbReference type="SUPFAM" id="SSF103473">
    <property type="entry name" value="MFS general substrate transporter"/>
    <property type="match status" value="1"/>
</dbReference>
<sequence>MSALHAGGGAKPWLATFAIGLSTFTVVTAEMLPVGLLTPIVSTLNASIGRAGLLISLPALFAALFAPLVVLGARRTDRRSLLIAFLLLLIAANLLAAAATSMALLFAARILLGFCIGGIWAIAGGLAERLVPPASVGLALSVIFGGVAAASVFGVPLGVFLGEALGWRMAFLAVAVLAALTLLLLLCVLPSLPVTQAISWRSFTAQRANRRLLLGLLLTFLLVAGHFMAYTFVRPLLQTVAGIEGRWVGPLLFAYGVAGIAGNFIAGQAAAKRLRRTLALIALGLALAVLLLPLLGHAPLSGSAFLLLWGIAYGGVSVSLMAWMLKAAPDAVEVASSLYIALFNLAISCGSLAGGLVVDAGGLTINGVLSGMVLLLALTILMRTRPQALTTAAKVDSPPG</sequence>
<evidence type="ECO:0000256" key="6">
    <source>
        <dbReference type="SAM" id="Phobius"/>
    </source>
</evidence>
<feature type="transmembrane region" description="Helical" evidence="6">
    <location>
        <begin position="337"/>
        <end position="357"/>
    </location>
</feature>
<feature type="transmembrane region" description="Helical" evidence="6">
    <location>
        <begin position="80"/>
        <end position="100"/>
    </location>
</feature>
<comment type="subcellular location">
    <subcellularLocation>
        <location evidence="1">Cell membrane</location>
        <topology evidence="1">Multi-pass membrane protein</topology>
    </subcellularLocation>
</comment>
<feature type="transmembrane region" description="Helical" evidence="6">
    <location>
        <begin position="167"/>
        <end position="192"/>
    </location>
</feature>
<evidence type="ECO:0000256" key="4">
    <source>
        <dbReference type="ARBA" id="ARBA00022989"/>
    </source>
</evidence>
<dbReference type="PANTHER" id="PTHR43124">
    <property type="entry name" value="PURINE EFFLUX PUMP PBUE"/>
    <property type="match status" value="1"/>
</dbReference>
<organism evidence="8">
    <name type="scientific">Serratia marcescens</name>
    <dbReference type="NCBI Taxonomy" id="615"/>
    <lineage>
        <taxon>Bacteria</taxon>
        <taxon>Pseudomonadati</taxon>
        <taxon>Pseudomonadota</taxon>
        <taxon>Gammaproteobacteria</taxon>
        <taxon>Enterobacterales</taxon>
        <taxon>Yersiniaceae</taxon>
        <taxon>Serratia</taxon>
    </lineage>
</organism>
<feature type="transmembrane region" description="Helical" evidence="6">
    <location>
        <begin position="304"/>
        <end position="325"/>
    </location>
</feature>
<keyword evidence="4 6" id="KW-1133">Transmembrane helix</keyword>